<dbReference type="EMBL" id="CAEKKB010000006">
    <property type="protein sequence ID" value="CAB4313178.1"/>
    <property type="molecule type" value="Genomic_DNA"/>
</dbReference>
<dbReference type="AlphaFoldDB" id="A0A6J5XPT9"/>
<sequence length="74" mass="8542">MLFCHLQGAEKIGQHAKFSFLLEHRDVQRTQKTIGKPAEYYKYGVSEALECHQMLLLASVLMFLVQVPREVGMF</sequence>
<organism evidence="1 2">
    <name type="scientific">Prunus armeniaca</name>
    <name type="common">Apricot</name>
    <name type="synonym">Armeniaca vulgaris</name>
    <dbReference type="NCBI Taxonomy" id="36596"/>
    <lineage>
        <taxon>Eukaryota</taxon>
        <taxon>Viridiplantae</taxon>
        <taxon>Streptophyta</taxon>
        <taxon>Embryophyta</taxon>
        <taxon>Tracheophyta</taxon>
        <taxon>Spermatophyta</taxon>
        <taxon>Magnoliopsida</taxon>
        <taxon>eudicotyledons</taxon>
        <taxon>Gunneridae</taxon>
        <taxon>Pentapetalae</taxon>
        <taxon>rosids</taxon>
        <taxon>fabids</taxon>
        <taxon>Rosales</taxon>
        <taxon>Rosaceae</taxon>
        <taxon>Amygdaloideae</taxon>
        <taxon>Amygdaleae</taxon>
        <taxon>Prunus</taxon>
    </lineage>
</organism>
<keyword evidence="2" id="KW-1185">Reference proteome</keyword>
<gene>
    <name evidence="1" type="ORF">ORAREDHAP_LOCUS35991</name>
</gene>
<name>A0A6J5XPT9_PRUAR</name>
<dbReference type="Proteomes" id="UP000507245">
    <property type="component" value="Unassembled WGS sequence"/>
</dbReference>
<proteinExistence type="predicted"/>
<accession>A0A6J5XPT9</accession>
<protein>
    <submittedName>
        <fullName evidence="1">Uncharacterized protein</fullName>
    </submittedName>
</protein>
<reference evidence="2" key="1">
    <citation type="journal article" date="2020" name="Genome Biol.">
        <title>Gamete binning: chromosome-level and haplotype-resolved genome assembly enabled by high-throughput single-cell sequencing of gamete genomes.</title>
        <authorList>
            <person name="Campoy J.A."/>
            <person name="Sun H."/>
            <person name="Goel M."/>
            <person name="Jiao W.-B."/>
            <person name="Folz-Donahue K."/>
            <person name="Wang N."/>
            <person name="Rubio M."/>
            <person name="Liu C."/>
            <person name="Kukat C."/>
            <person name="Ruiz D."/>
            <person name="Huettel B."/>
            <person name="Schneeberger K."/>
        </authorList>
    </citation>
    <scope>NUCLEOTIDE SEQUENCE [LARGE SCALE GENOMIC DNA]</scope>
    <source>
        <strain evidence="2">cv. Rojo Pasion</strain>
    </source>
</reference>
<evidence type="ECO:0000313" key="2">
    <source>
        <dbReference type="Proteomes" id="UP000507245"/>
    </source>
</evidence>
<evidence type="ECO:0000313" key="1">
    <source>
        <dbReference type="EMBL" id="CAB4313178.1"/>
    </source>
</evidence>